<sequence>MASDRSLRQRLRSTVLEATTPAGKLYNVLIFGAILLSVLALLLEPDPLGNSALRQTNVLWIDVAQNICLAVFAADFILHLLLVEQPRRYLFSFYGVIDASAVLFFFVPQIRSELLLWVFKFGRILRVFKLLKFIDEARVLGQALRGSARTICVYLFFVFLLQVVLGYFIFVIESGKPDSQFQTVSNGVYWAIVTMTTVGYGDLVPQTALGRLLASVVMMLGFGIIAIPTGLLTVSGVRHQQKQRGITCSTCGRQGHRDDARRCDQCGAALPAKV</sequence>
<keyword evidence="7" id="KW-0630">Potassium</keyword>
<evidence type="ECO:0000256" key="2">
    <source>
        <dbReference type="ARBA" id="ARBA00022448"/>
    </source>
</evidence>
<dbReference type="GO" id="GO:0005249">
    <property type="term" value="F:voltage-gated potassium channel activity"/>
    <property type="evidence" value="ECO:0007669"/>
    <property type="project" value="InterPro"/>
</dbReference>
<dbReference type="STRING" id="84588.SYNW0151"/>
<dbReference type="GO" id="GO:0001508">
    <property type="term" value="P:action potential"/>
    <property type="evidence" value="ECO:0007669"/>
    <property type="project" value="TreeGrafter"/>
</dbReference>
<evidence type="ECO:0000256" key="4">
    <source>
        <dbReference type="ARBA" id="ARBA00022692"/>
    </source>
</evidence>
<feature type="transmembrane region" description="Helical" evidence="12">
    <location>
        <begin position="151"/>
        <end position="172"/>
    </location>
</feature>
<evidence type="ECO:0000313" key="15">
    <source>
        <dbReference type="Proteomes" id="UP000001422"/>
    </source>
</evidence>
<name>Q7U9V2_PARMW</name>
<keyword evidence="2" id="KW-0813">Transport</keyword>
<dbReference type="InterPro" id="IPR028325">
    <property type="entry name" value="VG_K_chnl"/>
</dbReference>
<keyword evidence="10 12" id="KW-0472">Membrane</keyword>
<evidence type="ECO:0000256" key="10">
    <source>
        <dbReference type="ARBA" id="ARBA00023136"/>
    </source>
</evidence>
<keyword evidence="4 12" id="KW-0812">Transmembrane</keyword>
<dbReference type="Pfam" id="PF00520">
    <property type="entry name" value="Ion_trans"/>
    <property type="match status" value="1"/>
</dbReference>
<evidence type="ECO:0000256" key="12">
    <source>
        <dbReference type="SAM" id="Phobius"/>
    </source>
</evidence>
<dbReference type="SUPFAM" id="SSF81324">
    <property type="entry name" value="Voltage-gated potassium channels"/>
    <property type="match status" value="1"/>
</dbReference>
<keyword evidence="5" id="KW-0631">Potassium channel</keyword>
<dbReference type="AlphaFoldDB" id="Q7U9V2"/>
<feature type="transmembrane region" description="Helical" evidence="12">
    <location>
        <begin position="63"/>
        <end position="82"/>
    </location>
</feature>
<dbReference type="PANTHER" id="PTHR11537:SF254">
    <property type="entry name" value="POTASSIUM VOLTAGE-GATED CHANNEL PROTEIN SHAB"/>
    <property type="match status" value="1"/>
</dbReference>
<organism evidence="14 15">
    <name type="scientific">Parasynechococcus marenigrum (strain WH8102)</name>
    <dbReference type="NCBI Taxonomy" id="84588"/>
    <lineage>
        <taxon>Bacteria</taxon>
        <taxon>Bacillati</taxon>
        <taxon>Cyanobacteriota</taxon>
        <taxon>Cyanophyceae</taxon>
        <taxon>Synechococcales</taxon>
        <taxon>Prochlorococcaceae</taxon>
        <taxon>Parasynechococcus</taxon>
        <taxon>Parasynechococcus marenigrum</taxon>
    </lineage>
</organism>
<keyword evidence="8 12" id="KW-1133">Transmembrane helix</keyword>
<keyword evidence="15" id="KW-1185">Reference proteome</keyword>
<dbReference type="PRINTS" id="PR00169">
    <property type="entry name" value="KCHANNEL"/>
</dbReference>
<dbReference type="RefSeq" id="WP_011127027.1">
    <property type="nucleotide sequence ID" value="NC_005070.1"/>
</dbReference>
<dbReference type="Gene3D" id="1.10.287.70">
    <property type="match status" value="1"/>
</dbReference>
<keyword evidence="3" id="KW-0633">Potassium transport</keyword>
<protein>
    <submittedName>
        <fullName evidence="14">Possible potassium channel, VIC family</fullName>
    </submittedName>
</protein>
<feature type="transmembrane region" description="Helical" evidence="12">
    <location>
        <begin position="212"/>
        <end position="234"/>
    </location>
</feature>
<dbReference type="InterPro" id="IPR005821">
    <property type="entry name" value="Ion_trans_dom"/>
</dbReference>
<keyword evidence="6" id="KW-0851">Voltage-gated channel</keyword>
<keyword evidence="9" id="KW-0406">Ion transport</keyword>
<dbReference type="PANTHER" id="PTHR11537">
    <property type="entry name" value="VOLTAGE-GATED POTASSIUM CHANNEL"/>
    <property type="match status" value="1"/>
</dbReference>
<gene>
    <name evidence="14" type="ordered locus">SYNW0151</name>
</gene>
<feature type="domain" description="Ion transport" evidence="13">
    <location>
        <begin position="24"/>
        <end position="235"/>
    </location>
</feature>
<evidence type="ECO:0000256" key="5">
    <source>
        <dbReference type="ARBA" id="ARBA00022826"/>
    </source>
</evidence>
<evidence type="ECO:0000256" key="11">
    <source>
        <dbReference type="ARBA" id="ARBA00023303"/>
    </source>
</evidence>
<evidence type="ECO:0000256" key="3">
    <source>
        <dbReference type="ARBA" id="ARBA00022538"/>
    </source>
</evidence>
<keyword evidence="11 14" id="KW-0407">Ion channel</keyword>
<evidence type="ECO:0000256" key="6">
    <source>
        <dbReference type="ARBA" id="ARBA00022882"/>
    </source>
</evidence>
<evidence type="ECO:0000256" key="1">
    <source>
        <dbReference type="ARBA" id="ARBA00004141"/>
    </source>
</evidence>
<dbReference type="GO" id="GO:0008076">
    <property type="term" value="C:voltage-gated potassium channel complex"/>
    <property type="evidence" value="ECO:0007669"/>
    <property type="project" value="InterPro"/>
</dbReference>
<dbReference type="KEGG" id="syw:SYNW0151"/>
<dbReference type="InterPro" id="IPR027359">
    <property type="entry name" value="Volt_channel_dom_sf"/>
</dbReference>
<evidence type="ECO:0000256" key="7">
    <source>
        <dbReference type="ARBA" id="ARBA00022958"/>
    </source>
</evidence>
<feature type="transmembrane region" description="Helical" evidence="12">
    <location>
        <begin position="25"/>
        <end position="43"/>
    </location>
</feature>
<dbReference type="eggNOG" id="COG2126">
    <property type="taxonomic scope" value="Bacteria"/>
</dbReference>
<dbReference type="Gene3D" id="1.20.120.350">
    <property type="entry name" value="Voltage-gated potassium channels. Chain C"/>
    <property type="match status" value="1"/>
</dbReference>
<feature type="transmembrane region" description="Helical" evidence="12">
    <location>
        <begin position="89"/>
        <end position="108"/>
    </location>
</feature>
<accession>Q7U9V2</accession>
<comment type="subcellular location">
    <subcellularLocation>
        <location evidence="1">Membrane</location>
        <topology evidence="1">Multi-pass membrane protein</topology>
    </subcellularLocation>
</comment>
<evidence type="ECO:0000256" key="9">
    <source>
        <dbReference type="ARBA" id="ARBA00023065"/>
    </source>
</evidence>
<evidence type="ECO:0000259" key="13">
    <source>
        <dbReference type="Pfam" id="PF00520"/>
    </source>
</evidence>
<dbReference type="EMBL" id="BX569689">
    <property type="protein sequence ID" value="CAE06666.1"/>
    <property type="molecule type" value="Genomic_DNA"/>
</dbReference>
<proteinExistence type="predicted"/>
<dbReference type="Proteomes" id="UP000001422">
    <property type="component" value="Chromosome"/>
</dbReference>
<evidence type="ECO:0000256" key="8">
    <source>
        <dbReference type="ARBA" id="ARBA00022989"/>
    </source>
</evidence>
<dbReference type="HOGENOM" id="CLU_011722_1_3_3"/>
<evidence type="ECO:0000313" key="14">
    <source>
        <dbReference type="EMBL" id="CAE06666.1"/>
    </source>
</evidence>
<reference evidence="14 15" key="1">
    <citation type="journal article" date="2003" name="Nature">
        <title>The genome of a motile marine Synechococcus.</title>
        <authorList>
            <person name="Palenik B."/>
            <person name="Brahamsha B."/>
            <person name="Larimer F."/>
            <person name="Land M."/>
            <person name="Hauser L."/>
            <person name="Chain P."/>
            <person name="Lamerdin J."/>
            <person name="Regala W."/>
            <person name="Allen E.A."/>
            <person name="McCarren J."/>
            <person name="Paulsen I."/>
            <person name="Dufresne A."/>
            <person name="Partensky F."/>
            <person name="Webb E."/>
            <person name="Waterbury J."/>
        </authorList>
    </citation>
    <scope>NUCLEOTIDE SEQUENCE [LARGE SCALE GENOMIC DNA]</scope>
    <source>
        <strain evidence="14 15">WH8102</strain>
    </source>
</reference>